<feature type="region of interest" description="Disordered" evidence="1">
    <location>
        <begin position="40"/>
        <end position="68"/>
    </location>
</feature>
<evidence type="ECO:0000313" key="4">
    <source>
        <dbReference type="Proteomes" id="UP001321473"/>
    </source>
</evidence>
<gene>
    <name evidence="3" type="ORF">V5799_008688</name>
</gene>
<accession>A0AAQ4FCK6</accession>
<sequence length="89" mass="9871">MFMRSVLSLFLDLKTDSEVPSEPSDEDSAYYESNIEEYNDEFSGSGSVEKEDIEVAQTSSSKEDDDDDSMEVISGIIDVEIKIAQVSTT</sequence>
<dbReference type="Proteomes" id="UP001321473">
    <property type="component" value="Unassembled WGS sequence"/>
</dbReference>
<evidence type="ECO:0000256" key="1">
    <source>
        <dbReference type="SAM" id="MobiDB-lite"/>
    </source>
</evidence>
<name>A0AAQ4FCK6_AMBAM</name>
<dbReference type="AlphaFoldDB" id="A0AAQ4FCK6"/>
<organism evidence="3 4">
    <name type="scientific">Amblyomma americanum</name>
    <name type="common">Lone star tick</name>
    <dbReference type="NCBI Taxonomy" id="6943"/>
    <lineage>
        <taxon>Eukaryota</taxon>
        <taxon>Metazoa</taxon>
        <taxon>Ecdysozoa</taxon>
        <taxon>Arthropoda</taxon>
        <taxon>Chelicerata</taxon>
        <taxon>Arachnida</taxon>
        <taxon>Acari</taxon>
        <taxon>Parasitiformes</taxon>
        <taxon>Ixodida</taxon>
        <taxon>Ixodoidea</taxon>
        <taxon>Ixodidae</taxon>
        <taxon>Amblyomminae</taxon>
        <taxon>Amblyomma</taxon>
    </lineage>
</organism>
<evidence type="ECO:0000313" key="3">
    <source>
        <dbReference type="EMBL" id="KAK8784947.1"/>
    </source>
</evidence>
<proteinExistence type="predicted"/>
<reference evidence="3 4" key="1">
    <citation type="journal article" date="2023" name="Arcadia Sci">
        <title>De novo assembly of a long-read Amblyomma americanum tick genome.</title>
        <authorList>
            <person name="Chou S."/>
            <person name="Poskanzer K.E."/>
            <person name="Rollins M."/>
            <person name="Thuy-Boun P.S."/>
        </authorList>
    </citation>
    <scope>NUCLEOTIDE SEQUENCE [LARGE SCALE GENOMIC DNA]</scope>
    <source>
        <strain evidence="3">F_SG_1</strain>
        <tissue evidence="3">Salivary glands</tissue>
    </source>
</reference>
<feature type="signal peptide" evidence="2">
    <location>
        <begin position="1"/>
        <end position="17"/>
    </location>
</feature>
<protein>
    <recommendedName>
        <fullName evidence="5">Secreted protein</fullName>
    </recommendedName>
</protein>
<keyword evidence="2" id="KW-0732">Signal</keyword>
<comment type="caution">
    <text evidence="3">The sequence shown here is derived from an EMBL/GenBank/DDBJ whole genome shotgun (WGS) entry which is preliminary data.</text>
</comment>
<evidence type="ECO:0008006" key="5">
    <source>
        <dbReference type="Google" id="ProtNLM"/>
    </source>
</evidence>
<evidence type="ECO:0000256" key="2">
    <source>
        <dbReference type="SAM" id="SignalP"/>
    </source>
</evidence>
<feature type="chain" id="PRO_5042915418" description="Secreted protein" evidence="2">
    <location>
        <begin position="18"/>
        <end position="89"/>
    </location>
</feature>
<dbReference type="EMBL" id="JARKHS020004080">
    <property type="protein sequence ID" value="KAK8784947.1"/>
    <property type="molecule type" value="Genomic_DNA"/>
</dbReference>
<keyword evidence="4" id="KW-1185">Reference proteome</keyword>